<dbReference type="Gene3D" id="2.60.40.4070">
    <property type="match status" value="1"/>
</dbReference>
<dbReference type="PROSITE" id="PS51257">
    <property type="entry name" value="PROKAR_LIPOPROTEIN"/>
    <property type="match status" value="1"/>
</dbReference>
<organism evidence="2 3">
    <name type="scientific">Reichenbachiella carrageenanivorans</name>
    <dbReference type="NCBI Taxonomy" id="2979869"/>
    <lineage>
        <taxon>Bacteria</taxon>
        <taxon>Pseudomonadati</taxon>
        <taxon>Bacteroidota</taxon>
        <taxon>Cytophagia</taxon>
        <taxon>Cytophagales</taxon>
        <taxon>Reichenbachiellaceae</taxon>
        <taxon>Reichenbachiella</taxon>
    </lineage>
</organism>
<dbReference type="InterPro" id="IPR036278">
    <property type="entry name" value="Sialidase_sf"/>
</dbReference>
<keyword evidence="2" id="KW-0969">Cilium</keyword>
<reference evidence="2" key="1">
    <citation type="submission" date="2022-10" db="EMBL/GenBank/DDBJ databases">
        <title>Comparative genomics and taxonomic characterization of three novel marine species of genus Reichenbachiella exhibiting antioxidant and polysaccharide degradation activities.</title>
        <authorList>
            <person name="Muhammad N."/>
            <person name="Lee Y.-J."/>
            <person name="Ko J."/>
            <person name="Kim S.-G."/>
        </authorList>
    </citation>
    <scope>NUCLEOTIDE SEQUENCE</scope>
    <source>
        <strain evidence="2">Wsw4-B4</strain>
    </source>
</reference>
<feature type="domain" description="FlgD/Vpr Ig-like" evidence="1">
    <location>
        <begin position="845"/>
        <end position="903"/>
    </location>
</feature>
<dbReference type="Gene3D" id="2.130.10.10">
    <property type="entry name" value="YVTN repeat-like/Quinoprotein amine dehydrogenase"/>
    <property type="match status" value="4"/>
</dbReference>
<dbReference type="SUPFAM" id="SSF110296">
    <property type="entry name" value="Oligoxyloglucan reducing end-specific cellobiohydrolase"/>
    <property type="match status" value="1"/>
</dbReference>
<dbReference type="InterPro" id="IPR025965">
    <property type="entry name" value="FlgD/Vpr_Ig-like"/>
</dbReference>
<evidence type="ECO:0000259" key="1">
    <source>
        <dbReference type="Pfam" id="PF13860"/>
    </source>
</evidence>
<dbReference type="Proteomes" id="UP001062165">
    <property type="component" value="Chromosome"/>
</dbReference>
<dbReference type="Pfam" id="PF13860">
    <property type="entry name" value="FlgD_ig"/>
    <property type="match status" value="1"/>
</dbReference>
<dbReference type="EMBL" id="CP106735">
    <property type="protein sequence ID" value="UXX80438.1"/>
    <property type="molecule type" value="Genomic_DNA"/>
</dbReference>
<dbReference type="InterPro" id="IPR015943">
    <property type="entry name" value="WD40/YVTN_repeat-like_dom_sf"/>
</dbReference>
<protein>
    <submittedName>
        <fullName evidence="2">Flagellar basal body rod modification protein</fullName>
    </submittedName>
</protein>
<evidence type="ECO:0000313" key="2">
    <source>
        <dbReference type="EMBL" id="UXX80438.1"/>
    </source>
</evidence>
<evidence type="ECO:0000313" key="3">
    <source>
        <dbReference type="Proteomes" id="UP001062165"/>
    </source>
</evidence>
<dbReference type="RefSeq" id="WP_263052168.1">
    <property type="nucleotide sequence ID" value="NZ_CP106735.1"/>
</dbReference>
<dbReference type="SUPFAM" id="SSF50939">
    <property type="entry name" value="Sialidases"/>
    <property type="match status" value="1"/>
</dbReference>
<keyword evidence="2" id="KW-0282">Flagellum</keyword>
<keyword evidence="3" id="KW-1185">Reference proteome</keyword>
<accession>A0ABY6D2U4</accession>
<keyword evidence="2" id="KW-0966">Cell projection</keyword>
<sequence>MKLSNVMLSLMLGTWVLGCGEVAQQVEETASVPPLPSAPSSIGTKENPQARFEYERRQLVDPHTNTIPAGIHQKELSFARKIQQRQAQLGTENQQTWTLAGPSNVGGRTRGLVIDVRDENIILAGGVSGGMWRTTNGGLNWSRTSQPAAINSVTCLVQDTRIGKRDNWYFGTGELLGNSARASDAPYRGDGLFKSTDGGQSWDILASTTTNQPASFDNPFNYSWNLAINPLEPFTNDVIYAAIYGNIVKSTDGGQSWVKVLGEPNLLEDKSGDLNNSNASFYTNIMITPLGQMYAYLSTATSTGINTTDKGIFHSTDGENWANITPPNFNALSERLVMSYAPSNENIVYFLVEGLTIQLWKYDQVRWTNLSNQIPDGNNGLESFDSQGSYNLTVKVHPDDSDLVFLGGTNLYRSTDGFATSTHITQIGGYDTEDINQLYPNHHPDQHELVFFPDAKIMLSATDGGVHKTFDNTASSVSWVSLNNGYVTSQFYTLSISKDEGKNEIMGGMQDNGTYLKTQTGENTQWSSVLGGDGAYTASTPNNQYWYLSFQEAGIFRMSYNTDGSIQNWAKVDPAGIDRSSYLFVTPFVLDPNNYNRMYLAGDSAIWRNNNLSQITPFKQTTTSTNWEVIQPEISRWVDITALDISTNPAHILYYGTSIGEVYKITKANSPQAETEQVFSQNGYISSICIDPKDAGRVLICYSNYNVISLYLSEDGGNSFKNVGGNLEENADGTGHGSSIRWVEMIALQNGGYKYYVGTSMGLYSTTELAEQNTIWKQEGIESIGNSVVSMIDYRSTDGKIAIATHGNGVFESTVANTEPITSNAQKQDGVELAFGYPNPFKDDFHIKFTLPKHEETKIYIIDVSGKIVRSLLHTIPFEGDITVTWDGKNDNGNQVQNGLYQYLIIYQDKSYGGKMILNK</sequence>
<proteinExistence type="predicted"/>
<name>A0ABY6D2U4_9BACT</name>
<gene>
    <name evidence="2" type="ORF">N7E81_04905</name>
</gene>